<accession>A0A820NTR2</accession>
<sequence>GDALIEEAKKWIQVGGMCDFTADAEVLNETATVETLNKFRAEKLPLKQISVSSDAYGPLEISFIHPETVSPSDCSCFVYEFNCIYWHDNGAVFKAYCV</sequence>
<proteinExistence type="predicted"/>
<feature type="non-terminal residue" evidence="1">
    <location>
        <position position="1"/>
    </location>
</feature>
<comment type="caution">
    <text evidence="1">The sequence shown here is derived from an EMBL/GenBank/DDBJ whole genome shotgun (WGS) entry which is preliminary data.</text>
</comment>
<dbReference type="EMBL" id="CAJOBF010022986">
    <property type="protein sequence ID" value="CAF4393763.1"/>
    <property type="molecule type" value="Genomic_DNA"/>
</dbReference>
<name>A0A820NTR2_9BILA</name>
<reference evidence="1" key="1">
    <citation type="submission" date="2021-02" db="EMBL/GenBank/DDBJ databases">
        <authorList>
            <person name="Nowell W R."/>
        </authorList>
    </citation>
    <scope>NUCLEOTIDE SEQUENCE</scope>
</reference>
<protein>
    <submittedName>
        <fullName evidence="1">Uncharacterized protein</fullName>
    </submittedName>
</protein>
<organism evidence="1 2">
    <name type="scientific">Rotaria magnacalcarata</name>
    <dbReference type="NCBI Taxonomy" id="392030"/>
    <lineage>
        <taxon>Eukaryota</taxon>
        <taxon>Metazoa</taxon>
        <taxon>Spiralia</taxon>
        <taxon>Gnathifera</taxon>
        <taxon>Rotifera</taxon>
        <taxon>Eurotatoria</taxon>
        <taxon>Bdelloidea</taxon>
        <taxon>Philodinida</taxon>
        <taxon>Philodinidae</taxon>
        <taxon>Rotaria</taxon>
    </lineage>
</organism>
<gene>
    <name evidence="1" type="ORF">UXM345_LOCUS37935</name>
</gene>
<evidence type="ECO:0000313" key="2">
    <source>
        <dbReference type="Proteomes" id="UP000663842"/>
    </source>
</evidence>
<dbReference type="Proteomes" id="UP000663842">
    <property type="component" value="Unassembled WGS sequence"/>
</dbReference>
<evidence type="ECO:0000313" key="1">
    <source>
        <dbReference type="EMBL" id="CAF4393763.1"/>
    </source>
</evidence>
<dbReference type="AlphaFoldDB" id="A0A820NTR2"/>
<dbReference type="Gene3D" id="3.20.20.140">
    <property type="entry name" value="Metal-dependent hydrolases"/>
    <property type="match status" value="1"/>
</dbReference>